<dbReference type="InterPro" id="IPR023584">
    <property type="entry name" value="Ribosome_recyc_fac_dom"/>
</dbReference>
<evidence type="ECO:0000256" key="2">
    <source>
        <dbReference type="ARBA" id="ARBA00033107"/>
    </source>
</evidence>
<proteinExistence type="predicted"/>
<dbReference type="Pfam" id="PF01765">
    <property type="entry name" value="RRF"/>
    <property type="match status" value="1"/>
</dbReference>
<evidence type="ECO:0000259" key="3">
    <source>
        <dbReference type="Pfam" id="PF01765"/>
    </source>
</evidence>
<organism evidence="4">
    <name type="scientific">Mesocestoides corti</name>
    <name type="common">Flatworm</name>
    <dbReference type="NCBI Taxonomy" id="53468"/>
    <lineage>
        <taxon>Eukaryota</taxon>
        <taxon>Metazoa</taxon>
        <taxon>Spiralia</taxon>
        <taxon>Lophotrochozoa</taxon>
        <taxon>Platyhelminthes</taxon>
        <taxon>Cestoda</taxon>
        <taxon>Eucestoda</taxon>
        <taxon>Cyclophyllidea</taxon>
        <taxon>Mesocestoididae</taxon>
        <taxon>Mesocestoides</taxon>
    </lineage>
</organism>
<sequence>HRETQDWLRPGGPLCLRPDPTSHHTSSFKAWMISRILRRLFTICPNVGHLTTSRCYIHNRLVFPTVPPFNQMEAVNNSLLFQPSRLKSKVKGRKDMVKHDNLTEELKQMIKDEEMQQEYARAAARFQDDIYRKLCLKLTPEHFYSIPIPGENVQLGEVASILSQTSAPSASAQPSTQVLIDLSGRPDLVPAAKTAVSQFLSSDSILPNPKQTKAASPASDLIEAVSQTQFTVRVRTIVTGDVRNELAKRGRDMLHRTKREMDKIYQKFSKPISKMKTLSEDDKHLANEYLKTIVKTYHTQVEKTWKAKEHELLNS</sequence>
<name>A0A5K3FPJ0_MESCO</name>
<dbReference type="WBParaSite" id="MCU_010015-RA">
    <property type="protein sequence ID" value="MCU_010015-RA"/>
    <property type="gene ID" value="MCU_010015"/>
</dbReference>
<dbReference type="Gene3D" id="1.10.132.20">
    <property type="entry name" value="Ribosome-recycling factor"/>
    <property type="match status" value="1"/>
</dbReference>
<protein>
    <recommendedName>
        <fullName evidence="1">Ribosome-recycling factor, mitochondrial</fullName>
    </recommendedName>
    <alternativeName>
        <fullName evidence="2">Ribosome-releasing factor, mitochondrial</fullName>
    </alternativeName>
</protein>
<dbReference type="SUPFAM" id="SSF55194">
    <property type="entry name" value="Ribosome recycling factor, RRF"/>
    <property type="match status" value="1"/>
</dbReference>
<accession>A0A5K3FPJ0</accession>
<dbReference type="InterPro" id="IPR036191">
    <property type="entry name" value="RRF_sf"/>
</dbReference>
<feature type="domain" description="Ribosome recycling factor" evidence="3">
    <location>
        <begin position="238"/>
        <end position="313"/>
    </location>
</feature>
<reference evidence="4" key="1">
    <citation type="submission" date="2019-11" db="UniProtKB">
        <authorList>
            <consortium name="WormBaseParasite"/>
        </authorList>
    </citation>
    <scope>IDENTIFICATION</scope>
</reference>
<dbReference type="AlphaFoldDB" id="A0A5K3FPJ0"/>
<evidence type="ECO:0000256" key="1">
    <source>
        <dbReference type="ARBA" id="ARBA00020581"/>
    </source>
</evidence>
<evidence type="ECO:0000313" key="4">
    <source>
        <dbReference type="WBParaSite" id="MCU_010015-RA"/>
    </source>
</evidence>